<name>A0A4R2LHE9_9BACE</name>
<keyword evidence="1" id="KW-0732">Signal</keyword>
<comment type="caution">
    <text evidence="2">The sequence shown here is derived from an EMBL/GenBank/DDBJ whole genome shotgun (WGS) entry which is preliminary data.</text>
</comment>
<dbReference type="RefSeq" id="WP_131927591.1">
    <property type="nucleotide sequence ID" value="NZ_SLXB01000050.1"/>
</dbReference>
<proteinExistence type="predicted"/>
<dbReference type="AlphaFoldDB" id="A0A4R2LHE9"/>
<dbReference type="PROSITE" id="PS51257">
    <property type="entry name" value="PROKAR_LIPOPROTEIN"/>
    <property type="match status" value="1"/>
</dbReference>
<dbReference type="Pfam" id="PF13149">
    <property type="entry name" value="Mfa_like_1"/>
    <property type="match status" value="1"/>
</dbReference>
<organism evidence="2 3">
    <name type="scientific">Prevotella heparinolytica</name>
    <dbReference type="NCBI Taxonomy" id="28113"/>
    <lineage>
        <taxon>Bacteria</taxon>
        <taxon>Pseudomonadati</taxon>
        <taxon>Bacteroidota</taxon>
        <taxon>Bacteroidia</taxon>
        <taxon>Bacteroidales</taxon>
        <taxon>Bacteroidaceae</taxon>
        <taxon>Bacteroides</taxon>
    </lineage>
</organism>
<accession>A0A4R2LHE9</accession>
<feature type="chain" id="PRO_5020544564" evidence="1">
    <location>
        <begin position="16"/>
        <end position="291"/>
    </location>
</feature>
<dbReference type="InterPro" id="IPR025049">
    <property type="entry name" value="Mfa-like_1"/>
</dbReference>
<dbReference type="Gene3D" id="2.60.40.2620">
    <property type="entry name" value="Fimbrillin-like"/>
    <property type="match status" value="1"/>
</dbReference>
<evidence type="ECO:0000313" key="3">
    <source>
        <dbReference type="Proteomes" id="UP000295600"/>
    </source>
</evidence>
<dbReference type="Proteomes" id="UP000295600">
    <property type="component" value="Unassembled WGS sequence"/>
</dbReference>
<protein>
    <submittedName>
        <fullName evidence="2">Fimbrillin-like protein</fullName>
    </submittedName>
</protein>
<dbReference type="CDD" id="cd13120">
    <property type="entry name" value="BF2867_like_N"/>
    <property type="match status" value="1"/>
</dbReference>
<feature type="signal peptide" evidence="1">
    <location>
        <begin position="1"/>
        <end position="15"/>
    </location>
</feature>
<gene>
    <name evidence="2" type="ORF">EV202_1501</name>
</gene>
<dbReference type="EMBL" id="SLXB01000050">
    <property type="protein sequence ID" value="TCO85614.1"/>
    <property type="molecule type" value="Genomic_DNA"/>
</dbReference>
<evidence type="ECO:0000256" key="1">
    <source>
        <dbReference type="SAM" id="SignalP"/>
    </source>
</evidence>
<sequence length="291" mass="30034">MQRVTLSVLASGALALPIAVFCSCSDFHEEGGAYPGRSIGFKVEALGMPAGETPPETRVFALQDSLTGGGTPLYLHATVREGMVTDGENALAGDVTTGGVSVTESRPATKAAPVDASTMHASMGVSAFVYPAAEAWNDTRTPDYMYDTEVSKAGGWTTDSRWPGAGSKIRFFAYAPYRSALPASSLALSAKSAGGAPVLTYTVPADVAGQTDLLTAATDEMPGGGGTPALLTFKHALTAVRFVTGNDLPAGTITNVTLKGVYGKGTYRIGESAWEGHADRKDFTQALTPAA</sequence>
<dbReference type="InterPro" id="IPR042278">
    <property type="entry name" value="Mfa-like_1_N"/>
</dbReference>
<evidence type="ECO:0000313" key="2">
    <source>
        <dbReference type="EMBL" id="TCO85614.1"/>
    </source>
</evidence>
<feature type="non-terminal residue" evidence="2">
    <location>
        <position position="291"/>
    </location>
</feature>
<reference evidence="2 3" key="1">
    <citation type="submission" date="2019-03" db="EMBL/GenBank/DDBJ databases">
        <title>Genomic Encyclopedia of Type Strains, Phase IV (KMG-IV): sequencing the most valuable type-strain genomes for metagenomic binning, comparative biology and taxonomic classification.</title>
        <authorList>
            <person name="Goeker M."/>
        </authorList>
    </citation>
    <scope>NUCLEOTIDE SEQUENCE [LARGE SCALE GENOMIC DNA]</scope>
    <source>
        <strain evidence="2 3">DSM 23917</strain>
    </source>
</reference>